<dbReference type="InterPro" id="IPR012677">
    <property type="entry name" value="Nucleotide-bd_a/b_plait_sf"/>
</dbReference>
<dbReference type="AlphaFoldDB" id="A0A183K359"/>
<feature type="region of interest" description="Disordered" evidence="2">
    <location>
        <begin position="14"/>
        <end position="35"/>
    </location>
</feature>
<organism evidence="4">
    <name type="scientific">Schistosoma curassoni</name>
    <dbReference type="NCBI Taxonomy" id="6186"/>
    <lineage>
        <taxon>Eukaryota</taxon>
        <taxon>Metazoa</taxon>
        <taxon>Spiralia</taxon>
        <taxon>Lophotrochozoa</taxon>
        <taxon>Platyhelminthes</taxon>
        <taxon>Trematoda</taxon>
        <taxon>Digenea</taxon>
        <taxon>Strigeidida</taxon>
        <taxon>Schistosomatoidea</taxon>
        <taxon>Schistosomatidae</taxon>
        <taxon>Schistosoma</taxon>
    </lineage>
</organism>
<keyword evidence="1" id="KW-0694">RNA-binding</keyword>
<dbReference type="Gene3D" id="3.30.70.330">
    <property type="match status" value="1"/>
</dbReference>
<reference evidence="4" key="1">
    <citation type="submission" date="2016-06" db="UniProtKB">
        <authorList>
            <consortium name="WormBaseParasite"/>
        </authorList>
    </citation>
    <scope>IDENTIFICATION</scope>
</reference>
<accession>A0A183K359</accession>
<dbReference type="WBParaSite" id="SCUD_0000942401-mRNA-1">
    <property type="protein sequence ID" value="SCUD_0000942401-mRNA-1"/>
    <property type="gene ID" value="SCUD_0000942401"/>
</dbReference>
<dbReference type="GO" id="GO:0003723">
    <property type="term" value="F:RNA binding"/>
    <property type="evidence" value="ECO:0007669"/>
    <property type="project" value="UniProtKB-UniRule"/>
</dbReference>
<dbReference type="SUPFAM" id="SSF54928">
    <property type="entry name" value="RNA-binding domain, RBD"/>
    <property type="match status" value="1"/>
</dbReference>
<sequence length="210" mass="23044">LSLKKIYDRELNTNALHKGSNDSHHSLPNNDQLGRGPLIFKRTTNNNTSSNIVNNVQMFSQVLRPVQSSTLTTRMSNSYRGLKISDLPPPSKLSDAHLRQSLFTEFRRCGRIQSVVLPPTNNGSTNTTRLAIVTFRRAEEAECAYQAIQGGAKILFSTPVSVELHPGSNVNKSPTRTLHVAGLTVGPTGPVTSEQLTTAFRKFGDIIVSF</sequence>
<evidence type="ECO:0000256" key="2">
    <source>
        <dbReference type="SAM" id="MobiDB-lite"/>
    </source>
</evidence>
<dbReference type="InterPro" id="IPR000504">
    <property type="entry name" value="RRM_dom"/>
</dbReference>
<evidence type="ECO:0000313" key="4">
    <source>
        <dbReference type="WBParaSite" id="SCUD_0000942401-mRNA-1"/>
    </source>
</evidence>
<dbReference type="InterPro" id="IPR035979">
    <property type="entry name" value="RBD_domain_sf"/>
</dbReference>
<proteinExistence type="predicted"/>
<name>A0A183K359_9TREM</name>
<dbReference type="STRING" id="6186.A0A183K359"/>
<feature type="domain" description="RRM" evidence="3">
    <location>
        <begin position="80"/>
        <end position="167"/>
    </location>
</feature>
<protein>
    <submittedName>
        <fullName evidence="4">RRM domain-containing protein</fullName>
    </submittedName>
</protein>
<dbReference type="Pfam" id="PF00076">
    <property type="entry name" value="RRM_1"/>
    <property type="match status" value="1"/>
</dbReference>
<evidence type="ECO:0000259" key="3">
    <source>
        <dbReference type="PROSITE" id="PS50102"/>
    </source>
</evidence>
<evidence type="ECO:0000256" key="1">
    <source>
        <dbReference type="PROSITE-ProRule" id="PRU00176"/>
    </source>
</evidence>
<dbReference type="PROSITE" id="PS50102">
    <property type="entry name" value="RRM"/>
    <property type="match status" value="1"/>
</dbReference>